<dbReference type="Proteomes" id="UP000002007">
    <property type="component" value="Chromosome"/>
</dbReference>
<evidence type="ECO:0000259" key="3">
    <source>
        <dbReference type="Pfam" id="PF19040"/>
    </source>
</evidence>
<feature type="transmembrane region" description="Helical" evidence="1">
    <location>
        <begin position="39"/>
        <end position="60"/>
    </location>
</feature>
<dbReference type="InterPro" id="IPR002656">
    <property type="entry name" value="Acyl_transf_3_dom"/>
</dbReference>
<accession>A9WMK6</accession>
<keyword evidence="1" id="KW-0472">Membrane</keyword>
<protein>
    <submittedName>
        <fullName evidence="4">Acyltransferase domain</fullName>
    </submittedName>
</protein>
<keyword evidence="1" id="KW-0812">Transmembrane</keyword>
<dbReference type="GO" id="GO:0009103">
    <property type="term" value="P:lipopolysaccharide biosynthetic process"/>
    <property type="evidence" value="ECO:0007669"/>
    <property type="project" value="TreeGrafter"/>
</dbReference>
<evidence type="ECO:0000313" key="5">
    <source>
        <dbReference type="Proteomes" id="UP000002007"/>
    </source>
</evidence>
<feature type="transmembrane region" description="Helical" evidence="1">
    <location>
        <begin position="333"/>
        <end position="352"/>
    </location>
</feature>
<sequence>MANSSIPVAKAQRPDIQGLRTIAVGIVIVYHLWPNFAPGGFVGVDVFFIISGFLIVGSLVREAVSTGKIGLLAFYARRIRRLLPAATLVLLAVVVGTFVFLPQSRWQSVSWDVAMSTLQVQNWNQGFSSASYEGATAAVSPVQHYWSLAVEEQFYIVIPILILLAVTLARHFNVLKSRACLTLVLIISAPSFAHSVFFSGSNHNLAYFATTTRMWELGLGGILALLVHRIKLTALSRFLMGWSGLILIFVSVFLLSTTLPFPGSIALIPVLGTCAILMAGSGIKSSQHYRAGSISSFLSLRPMTFVGDISYSLYLWHWPVIVFWVSILGREPGVFQGAMIVVLSLSLAWLSYRFVEQRCRHGKPVELRGGRRFRQLISQRAAYGFAILQVGSSVAAAGVPWTIVQMKASELGVAADNERYPGAEVFDPVAPARVPSGVTISPDHAVALKDVPLTGKDECGIFDPEVISESQCIYGPADATKTAAVVGDSHASQYVDPILAAGAANGWKVSAMVRNGCPFSAIPPIAASNALTNCSDQNKVTLQRLLKSKPQLVVISAMTPAGYAKALQWTWHDEESLVEGYIQLLKPLRDAGIPVSVILDNPYPDSSASECVLKNGALSTICSARPSSETGAMSDPLKRAAEQVSGVRIVNLQPYFCRNSFCPDVIGNVLIYRDNHMTNTFAKTFGQAIGSSFGALRMVGSQPSGLDRSSRILKGEVRWCLRGRFCTHKFILGGEL</sequence>
<proteinExistence type="predicted"/>
<dbReference type="KEGG" id="rsa:RSal33209_1614"/>
<gene>
    <name evidence="4" type="ordered locus">RSal33209_1614</name>
</gene>
<evidence type="ECO:0000313" key="4">
    <source>
        <dbReference type="EMBL" id="ABY23350.1"/>
    </source>
</evidence>
<dbReference type="HOGENOM" id="CLU_005679_10_1_11"/>
<dbReference type="InterPro" id="IPR043968">
    <property type="entry name" value="SGNH"/>
</dbReference>
<dbReference type="EMBL" id="CP000910">
    <property type="protein sequence ID" value="ABY23350.1"/>
    <property type="molecule type" value="Genomic_DNA"/>
</dbReference>
<feature type="transmembrane region" description="Helical" evidence="1">
    <location>
        <begin position="265"/>
        <end position="283"/>
    </location>
</feature>
<dbReference type="GO" id="GO:0016020">
    <property type="term" value="C:membrane"/>
    <property type="evidence" value="ECO:0007669"/>
    <property type="project" value="TreeGrafter"/>
</dbReference>
<feature type="transmembrane region" description="Helical" evidence="1">
    <location>
        <begin position="154"/>
        <end position="172"/>
    </location>
</feature>
<name>A9WMK6_RENSM</name>
<feature type="transmembrane region" description="Helical" evidence="1">
    <location>
        <begin position="179"/>
        <end position="199"/>
    </location>
</feature>
<dbReference type="InterPro" id="IPR050879">
    <property type="entry name" value="Acyltransferase_3"/>
</dbReference>
<dbReference type="AlphaFoldDB" id="A9WMK6"/>
<feature type="transmembrane region" description="Helical" evidence="1">
    <location>
        <begin position="304"/>
        <end position="327"/>
    </location>
</feature>
<dbReference type="STRING" id="288705.RSal33209_1614"/>
<reference evidence="5" key="1">
    <citation type="journal article" date="2008" name="J. Bacteriol.">
        <title>Genome sequence of the fish pathogen Renibacterium salmoninarum suggests reductive evolution away from an environmental Arthrobacter ancestor.</title>
        <authorList>
            <person name="Wiens G.D."/>
            <person name="Rockey D.D."/>
            <person name="Wu Z."/>
            <person name="Chang J."/>
            <person name="Levy R."/>
            <person name="Crane S."/>
            <person name="Chen D.S."/>
            <person name="Capri G.R."/>
            <person name="Burnett J.R."/>
            <person name="Sudheesh P.S."/>
            <person name="Schipma M.J."/>
            <person name="Burd H."/>
            <person name="Bhattacharyya A."/>
            <person name="Rhodes L.D."/>
            <person name="Kaul R."/>
            <person name="Strom M.S."/>
        </authorList>
    </citation>
    <scope>NUCLEOTIDE SEQUENCE [LARGE SCALE GENOMIC DNA]</scope>
    <source>
        <strain evidence="5">ATCC 33209 / DSM 20767 / JCM 11484 / NBRC 15589 / NCIMB 2235</strain>
    </source>
</reference>
<dbReference type="PANTHER" id="PTHR23028">
    <property type="entry name" value="ACETYLTRANSFERASE"/>
    <property type="match status" value="1"/>
</dbReference>
<organism evidence="4 5">
    <name type="scientific">Renibacterium salmoninarum (strain ATCC 33209 / DSM 20767 / JCM 11484 / NBRC 15589 / NCIMB 2235)</name>
    <dbReference type="NCBI Taxonomy" id="288705"/>
    <lineage>
        <taxon>Bacteria</taxon>
        <taxon>Bacillati</taxon>
        <taxon>Actinomycetota</taxon>
        <taxon>Actinomycetes</taxon>
        <taxon>Micrococcales</taxon>
        <taxon>Micrococcaceae</taxon>
        <taxon>Renibacterium</taxon>
    </lineage>
</organism>
<dbReference type="Pfam" id="PF01757">
    <property type="entry name" value="Acyl_transf_3"/>
    <property type="match status" value="1"/>
</dbReference>
<feature type="transmembrane region" description="Helical" evidence="1">
    <location>
        <begin position="205"/>
        <end position="227"/>
    </location>
</feature>
<feature type="domain" description="SGNH" evidence="3">
    <location>
        <begin position="469"/>
        <end position="688"/>
    </location>
</feature>
<keyword evidence="5" id="KW-1185">Reference proteome</keyword>
<dbReference type="GO" id="GO:0016747">
    <property type="term" value="F:acyltransferase activity, transferring groups other than amino-acyl groups"/>
    <property type="evidence" value="ECO:0007669"/>
    <property type="project" value="InterPro"/>
</dbReference>
<feature type="transmembrane region" description="Helical" evidence="1">
    <location>
        <begin position="239"/>
        <end position="259"/>
    </location>
</feature>
<feature type="transmembrane region" description="Helical" evidence="1">
    <location>
        <begin position="381"/>
        <end position="403"/>
    </location>
</feature>
<feature type="transmembrane region" description="Helical" evidence="1">
    <location>
        <begin position="81"/>
        <end position="101"/>
    </location>
</feature>
<feature type="transmembrane region" description="Helical" evidence="1">
    <location>
        <begin position="16"/>
        <end position="33"/>
    </location>
</feature>
<keyword evidence="4" id="KW-0012">Acyltransferase</keyword>
<keyword evidence="1" id="KW-1133">Transmembrane helix</keyword>
<dbReference type="PANTHER" id="PTHR23028:SF53">
    <property type="entry name" value="ACYL_TRANSF_3 DOMAIN-CONTAINING PROTEIN"/>
    <property type="match status" value="1"/>
</dbReference>
<keyword evidence="4" id="KW-0808">Transferase</keyword>
<dbReference type="eggNOG" id="COG1835">
    <property type="taxonomic scope" value="Bacteria"/>
</dbReference>
<feature type="domain" description="Acyltransferase 3" evidence="2">
    <location>
        <begin position="15"/>
        <end position="352"/>
    </location>
</feature>
<evidence type="ECO:0000259" key="2">
    <source>
        <dbReference type="Pfam" id="PF01757"/>
    </source>
</evidence>
<dbReference type="Pfam" id="PF19040">
    <property type="entry name" value="SGNH"/>
    <property type="match status" value="1"/>
</dbReference>
<evidence type="ECO:0000256" key="1">
    <source>
        <dbReference type="SAM" id="Phobius"/>
    </source>
</evidence>